<feature type="compositionally biased region" description="Pro residues" evidence="1">
    <location>
        <begin position="110"/>
        <end position="120"/>
    </location>
</feature>
<proteinExistence type="predicted"/>
<evidence type="ECO:0008006" key="4">
    <source>
        <dbReference type="Google" id="ProtNLM"/>
    </source>
</evidence>
<comment type="caution">
    <text evidence="2">The sequence shown here is derived from an EMBL/GenBank/DDBJ whole genome shotgun (WGS) entry which is preliminary data.</text>
</comment>
<feature type="region of interest" description="Disordered" evidence="1">
    <location>
        <begin position="102"/>
        <end position="128"/>
    </location>
</feature>
<reference evidence="2 3" key="1">
    <citation type="journal article" date="2019" name="Int. J. Syst. Evol. Microbiol.">
        <title>The Global Catalogue of Microorganisms (GCM) 10K type strain sequencing project: providing services to taxonomists for standard genome sequencing and annotation.</title>
        <authorList>
            <consortium name="The Broad Institute Genomics Platform"/>
            <consortium name="The Broad Institute Genome Sequencing Center for Infectious Disease"/>
            <person name="Wu L."/>
            <person name="Ma J."/>
        </authorList>
    </citation>
    <scope>NUCLEOTIDE SEQUENCE [LARGE SCALE GENOMIC DNA]</scope>
    <source>
        <strain evidence="2 3">JCM 12696</strain>
    </source>
</reference>
<protein>
    <recommendedName>
        <fullName evidence="4">ABM domain-containing protein</fullName>
    </recommendedName>
</protein>
<accession>A0ABN1V281</accession>
<evidence type="ECO:0000313" key="3">
    <source>
        <dbReference type="Proteomes" id="UP001501371"/>
    </source>
</evidence>
<keyword evidence="3" id="KW-1185">Reference proteome</keyword>
<evidence type="ECO:0000313" key="2">
    <source>
        <dbReference type="EMBL" id="GAA1191419.1"/>
    </source>
</evidence>
<dbReference type="EMBL" id="BAAAKV010000064">
    <property type="protein sequence ID" value="GAA1191419.1"/>
    <property type="molecule type" value="Genomic_DNA"/>
</dbReference>
<sequence>MTRERATTMPVPPAASAAQVALMWEAKAAPGRATELLEWARARSSDLPAGPGGPQRAELLRAPGDRVLVITWWDAPYDADVPELPDPAPDLIARPVHRWRFESLGSPGAQPAPAPAPSPAPGTTSPDS</sequence>
<dbReference type="Proteomes" id="UP001501371">
    <property type="component" value="Unassembled WGS sequence"/>
</dbReference>
<evidence type="ECO:0000256" key="1">
    <source>
        <dbReference type="SAM" id="MobiDB-lite"/>
    </source>
</evidence>
<organism evidence="2 3">
    <name type="scientific">Streptomyces hebeiensis</name>
    <dbReference type="NCBI Taxonomy" id="229486"/>
    <lineage>
        <taxon>Bacteria</taxon>
        <taxon>Bacillati</taxon>
        <taxon>Actinomycetota</taxon>
        <taxon>Actinomycetes</taxon>
        <taxon>Kitasatosporales</taxon>
        <taxon>Streptomycetaceae</taxon>
        <taxon>Streptomyces</taxon>
    </lineage>
</organism>
<gene>
    <name evidence="2" type="ORF">GCM10009654_56010</name>
</gene>
<name>A0ABN1V281_9ACTN</name>